<evidence type="ECO:0000313" key="3">
    <source>
        <dbReference type="Proteomes" id="UP001341281"/>
    </source>
</evidence>
<evidence type="ECO:0000313" key="2">
    <source>
        <dbReference type="EMBL" id="WVZ57084.1"/>
    </source>
</evidence>
<evidence type="ECO:0000256" key="1">
    <source>
        <dbReference type="SAM" id="MobiDB-lite"/>
    </source>
</evidence>
<dbReference type="Proteomes" id="UP001341281">
    <property type="component" value="Chromosome 02"/>
</dbReference>
<proteinExistence type="predicted"/>
<feature type="compositionally biased region" description="Basic and acidic residues" evidence="1">
    <location>
        <begin position="286"/>
        <end position="298"/>
    </location>
</feature>
<name>A0AAQ3PWW3_PASNO</name>
<keyword evidence="3" id="KW-1185">Reference proteome</keyword>
<accession>A0AAQ3PWW3</accession>
<gene>
    <name evidence="2" type="ORF">U9M48_007520</name>
</gene>
<dbReference type="AlphaFoldDB" id="A0AAQ3PWW3"/>
<protein>
    <submittedName>
        <fullName evidence="2">Uncharacterized protein</fullName>
    </submittedName>
</protein>
<dbReference type="EMBL" id="CP144746">
    <property type="protein sequence ID" value="WVZ57084.1"/>
    <property type="molecule type" value="Genomic_DNA"/>
</dbReference>
<sequence length="486" mass="53541">MAPPLSMPRNSRRTSSLTFSCHCGCVLSRNMAQMMRLAVVSCPAAKKVLHSSVTSLLVSFPSCPSGDHASSIRLSRSSPELPPPPPPQLLASSFLLAATRASIIAMILVLNSFSKRRTVRLRRVGRYLQKRKYRGSHLQRGRGAHLLHLLHQVDDLAGLLVAGAERNVADDLCRQVGDGTVCFDFRGLASTYLVAPSLRHTFSSFCRHCRHALHTNTRRSPSVELRQEDGHDVVAAGVQRRHPSPAVHHQPLGLRQRPGQERVARPPDPLPRERPRHGARPPCETPQRDQQQRQESRRQLHAHHTTAHTDERHPTVGSQGYGILWLVNVRGGEGERELAKDHRHDNLCFYDGEALANAGSWAQREGQERVWVLGGPGDTILEPHGVELVGIRAPNLLVPLQHADGDRYLGPLWHLDASKHDVGGAGNAAATVVPALEFMEEDLLPDLLLPMWVCAEQEHSPDDEGGCGFLPRGEEGLALVDHLFAG</sequence>
<reference evidence="2 3" key="1">
    <citation type="submission" date="2024-02" db="EMBL/GenBank/DDBJ databases">
        <title>High-quality chromosome-scale genome assembly of Pensacola bahiagrass (Paspalum notatum Flugge var. saurae).</title>
        <authorList>
            <person name="Vega J.M."/>
            <person name="Podio M."/>
            <person name="Orjuela J."/>
            <person name="Siena L.A."/>
            <person name="Pessino S.C."/>
            <person name="Combes M.C."/>
            <person name="Mariac C."/>
            <person name="Albertini E."/>
            <person name="Pupilli F."/>
            <person name="Ortiz J.P.A."/>
            <person name="Leblanc O."/>
        </authorList>
    </citation>
    <scope>NUCLEOTIDE SEQUENCE [LARGE SCALE GENOMIC DNA]</scope>
    <source>
        <strain evidence="2">R1</strain>
        <tissue evidence="2">Leaf</tissue>
    </source>
</reference>
<organism evidence="2 3">
    <name type="scientific">Paspalum notatum var. saurae</name>
    <dbReference type="NCBI Taxonomy" id="547442"/>
    <lineage>
        <taxon>Eukaryota</taxon>
        <taxon>Viridiplantae</taxon>
        <taxon>Streptophyta</taxon>
        <taxon>Embryophyta</taxon>
        <taxon>Tracheophyta</taxon>
        <taxon>Spermatophyta</taxon>
        <taxon>Magnoliopsida</taxon>
        <taxon>Liliopsida</taxon>
        <taxon>Poales</taxon>
        <taxon>Poaceae</taxon>
        <taxon>PACMAD clade</taxon>
        <taxon>Panicoideae</taxon>
        <taxon>Andropogonodae</taxon>
        <taxon>Paspaleae</taxon>
        <taxon>Paspalinae</taxon>
        <taxon>Paspalum</taxon>
    </lineage>
</organism>
<feature type="region of interest" description="Disordered" evidence="1">
    <location>
        <begin position="241"/>
        <end position="317"/>
    </location>
</feature>
<feature type="compositionally biased region" description="Basic and acidic residues" evidence="1">
    <location>
        <begin position="258"/>
        <end position="273"/>
    </location>
</feature>